<proteinExistence type="predicted"/>
<protein>
    <submittedName>
        <fullName evidence="2">Uncharacterized protein</fullName>
    </submittedName>
</protein>
<accession>A0AAN9E8C4</accession>
<evidence type="ECO:0000256" key="1">
    <source>
        <dbReference type="SAM" id="MobiDB-lite"/>
    </source>
</evidence>
<evidence type="ECO:0000313" key="3">
    <source>
        <dbReference type="Proteomes" id="UP001372338"/>
    </source>
</evidence>
<keyword evidence="3" id="KW-1185">Reference proteome</keyword>
<organism evidence="2 3">
    <name type="scientific">Crotalaria pallida</name>
    <name type="common">Smooth rattlebox</name>
    <name type="synonym">Crotalaria striata</name>
    <dbReference type="NCBI Taxonomy" id="3830"/>
    <lineage>
        <taxon>Eukaryota</taxon>
        <taxon>Viridiplantae</taxon>
        <taxon>Streptophyta</taxon>
        <taxon>Embryophyta</taxon>
        <taxon>Tracheophyta</taxon>
        <taxon>Spermatophyta</taxon>
        <taxon>Magnoliopsida</taxon>
        <taxon>eudicotyledons</taxon>
        <taxon>Gunneridae</taxon>
        <taxon>Pentapetalae</taxon>
        <taxon>rosids</taxon>
        <taxon>fabids</taxon>
        <taxon>Fabales</taxon>
        <taxon>Fabaceae</taxon>
        <taxon>Papilionoideae</taxon>
        <taxon>50 kb inversion clade</taxon>
        <taxon>genistoids sensu lato</taxon>
        <taxon>core genistoids</taxon>
        <taxon>Crotalarieae</taxon>
        <taxon>Crotalaria</taxon>
    </lineage>
</organism>
<dbReference type="Proteomes" id="UP001372338">
    <property type="component" value="Unassembled WGS sequence"/>
</dbReference>
<evidence type="ECO:0000313" key="2">
    <source>
        <dbReference type="EMBL" id="KAK7245032.1"/>
    </source>
</evidence>
<dbReference type="AlphaFoldDB" id="A0AAN9E8C4"/>
<comment type="caution">
    <text evidence="2">The sequence shown here is derived from an EMBL/GenBank/DDBJ whole genome shotgun (WGS) entry which is preliminary data.</text>
</comment>
<feature type="region of interest" description="Disordered" evidence="1">
    <location>
        <begin position="1"/>
        <end position="89"/>
    </location>
</feature>
<name>A0AAN9E8C4_CROPI</name>
<gene>
    <name evidence="2" type="ORF">RIF29_39862</name>
</gene>
<dbReference type="EMBL" id="JAYWIO010000008">
    <property type="protein sequence ID" value="KAK7245032.1"/>
    <property type="molecule type" value="Genomic_DNA"/>
</dbReference>
<reference evidence="2 3" key="1">
    <citation type="submission" date="2024-01" db="EMBL/GenBank/DDBJ databases">
        <title>The genomes of 5 underutilized Papilionoideae crops provide insights into root nodulation and disease resistanc.</title>
        <authorList>
            <person name="Yuan L."/>
        </authorList>
    </citation>
    <scope>NUCLEOTIDE SEQUENCE [LARGE SCALE GENOMIC DNA]</scope>
    <source>
        <strain evidence="2">ZHUSHIDOU_FW_LH</strain>
        <tissue evidence="2">Leaf</tissue>
    </source>
</reference>
<sequence length="89" mass="9786">MAKKKKQETGNSQETQRNDQRKKVTQETQKTSFKNAIPAQASPKAKDIHGKLSGINPPFRVPGGTVMADGWSRNGWSGDGWSGDDDRSK</sequence>
<feature type="compositionally biased region" description="Basic and acidic residues" evidence="1">
    <location>
        <begin position="16"/>
        <end position="25"/>
    </location>
</feature>